<evidence type="ECO:0000313" key="2">
    <source>
        <dbReference type="EMBL" id="PHT59913.1"/>
    </source>
</evidence>
<dbReference type="AlphaFoldDB" id="A0A2G2XQZ1"/>
<reference evidence="2 3" key="1">
    <citation type="journal article" date="2017" name="Genome Biol.">
        <title>New reference genome sequences of hot pepper reveal the massive evolution of plant disease-resistance genes by retroduplication.</title>
        <authorList>
            <person name="Kim S."/>
            <person name="Park J."/>
            <person name="Yeom S.I."/>
            <person name="Kim Y.M."/>
            <person name="Seo E."/>
            <person name="Kim K.T."/>
            <person name="Kim M.S."/>
            <person name="Lee J.M."/>
            <person name="Cheong K."/>
            <person name="Shin H.S."/>
            <person name="Kim S.B."/>
            <person name="Han K."/>
            <person name="Lee J."/>
            <person name="Park M."/>
            <person name="Lee H.A."/>
            <person name="Lee H.Y."/>
            <person name="Lee Y."/>
            <person name="Oh S."/>
            <person name="Lee J.H."/>
            <person name="Choi E."/>
            <person name="Choi E."/>
            <person name="Lee S.E."/>
            <person name="Jeon J."/>
            <person name="Kim H."/>
            <person name="Choi G."/>
            <person name="Song H."/>
            <person name="Lee J."/>
            <person name="Lee S.C."/>
            <person name="Kwon J.K."/>
            <person name="Lee H.Y."/>
            <person name="Koo N."/>
            <person name="Hong Y."/>
            <person name="Kim R.W."/>
            <person name="Kang W.H."/>
            <person name="Huh J.H."/>
            <person name="Kang B.C."/>
            <person name="Yang T.J."/>
            <person name="Lee Y.H."/>
            <person name="Bennetzen J.L."/>
            <person name="Choi D."/>
        </authorList>
    </citation>
    <scope>NUCLEOTIDE SEQUENCE [LARGE SCALE GENOMIC DNA]</scope>
    <source>
        <strain evidence="3">cv. PBC81</strain>
    </source>
</reference>
<evidence type="ECO:0000256" key="1">
    <source>
        <dbReference type="SAM" id="MobiDB-lite"/>
    </source>
</evidence>
<reference evidence="3" key="2">
    <citation type="journal article" date="2017" name="J. Anim. Genet.">
        <title>Multiple reference genome sequences of hot pepper reveal the massive evolution of plant disease resistance genes by retroduplication.</title>
        <authorList>
            <person name="Kim S."/>
            <person name="Park J."/>
            <person name="Yeom S.-I."/>
            <person name="Kim Y.-M."/>
            <person name="Seo E."/>
            <person name="Kim K.-T."/>
            <person name="Kim M.-S."/>
            <person name="Lee J.M."/>
            <person name="Cheong K."/>
            <person name="Shin H.-S."/>
            <person name="Kim S.-B."/>
            <person name="Han K."/>
            <person name="Lee J."/>
            <person name="Park M."/>
            <person name="Lee H.-A."/>
            <person name="Lee H.-Y."/>
            <person name="Lee Y."/>
            <person name="Oh S."/>
            <person name="Lee J.H."/>
            <person name="Choi E."/>
            <person name="Choi E."/>
            <person name="Lee S.E."/>
            <person name="Jeon J."/>
            <person name="Kim H."/>
            <person name="Choi G."/>
            <person name="Song H."/>
            <person name="Lee J."/>
            <person name="Lee S.-C."/>
            <person name="Kwon J.-K."/>
            <person name="Lee H.-Y."/>
            <person name="Koo N."/>
            <person name="Hong Y."/>
            <person name="Kim R.W."/>
            <person name="Kang W.-H."/>
            <person name="Huh J.H."/>
            <person name="Kang B.-C."/>
            <person name="Yang T.-J."/>
            <person name="Lee Y.-H."/>
            <person name="Bennetzen J.L."/>
            <person name="Choi D."/>
        </authorList>
    </citation>
    <scope>NUCLEOTIDE SEQUENCE [LARGE SCALE GENOMIC DNA]</scope>
    <source>
        <strain evidence="3">cv. PBC81</strain>
    </source>
</reference>
<feature type="region of interest" description="Disordered" evidence="1">
    <location>
        <begin position="138"/>
        <end position="158"/>
    </location>
</feature>
<dbReference type="Proteomes" id="UP000224567">
    <property type="component" value="Unassembled WGS sequence"/>
</dbReference>
<gene>
    <name evidence="2" type="ORF">CQW23_02276</name>
</gene>
<name>A0A2G2XQZ1_CAPBA</name>
<organism evidence="2 3">
    <name type="scientific">Capsicum baccatum</name>
    <name type="common">Peruvian pepper</name>
    <dbReference type="NCBI Taxonomy" id="33114"/>
    <lineage>
        <taxon>Eukaryota</taxon>
        <taxon>Viridiplantae</taxon>
        <taxon>Streptophyta</taxon>
        <taxon>Embryophyta</taxon>
        <taxon>Tracheophyta</taxon>
        <taxon>Spermatophyta</taxon>
        <taxon>Magnoliopsida</taxon>
        <taxon>eudicotyledons</taxon>
        <taxon>Gunneridae</taxon>
        <taxon>Pentapetalae</taxon>
        <taxon>asterids</taxon>
        <taxon>lamiids</taxon>
        <taxon>Solanales</taxon>
        <taxon>Solanaceae</taxon>
        <taxon>Solanoideae</taxon>
        <taxon>Capsiceae</taxon>
        <taxon>Capsicum</taxon>
    </lineage>
</organism>
<accession>A0A2G2XQZ1</accession>
<keyword evidence="3" id="KW-1185">Reference proteome</keyword>
<comment type="caution">
    <text evidence="2">The sequence shown here is derived from an EMBL/GenBank/DDBJ whole genome shotgun (WGS) entry which is preliminary data.</text>
</comment>
<dbReference type="EMBL" id="MLFT02000001">
    <property type="protein sequence ID" value="PHT59913.1"/>
    <property type="molecule type" value="Genomic_DNA"/>
</dbReference>
<sequence length="172" mass="19410">MGGDSQMLKMKSFTKVTLPIAVRRNGSYDDLVASVIESRDLDYASSDVVINYLAHSREKVHPTIINNDKRVSLDMMDVDVDGFRPILRINIVERPFEESLNSSPLPPRRLVVDGDLNDYENDDDHPINIEDNSMNMKYDSSDSQDVEEDCGTGERDHNQVIPSPIELISTVI</sequence>
<evidence type="ECO:0000313" key="3">
    <source>
        <dbReference type="Proteomes" id="UP000224567"/>
    </source>
</evidence>
<feature type="compositionally biased region" description="Acidic residues" evidence="1">
    <location>
        <begin position="142"/>
        <end position="151"/>
    </location>
</feature>
<protein>
    <submittedName>
        <fullName evidence="2">Uncharacterized protein</fullName>
    </submittedName>
</protein>
<proteinExistence type="predicted"/>